<evidence type="ECO:0000256" key="1">
    <source>
        <dbReference type="SAM" id="MobiDB-lite"/>
    </source>
</evidence>
<organism evidence="2 3">
    <name type="scientific">Legionella spiritensis</name>
    <dbReference type="NCBI Taxonomy" id="452"/>
    <lineage>
        <taxon>Bacteria</taxon>
        <taxon>Pseudomonadati</taxon>
        <taxon>Pseudomonadota</taxon>
        <taxon>Gammaproteobacteria</taxon>
        <taxon>Legionellales</taxon>
        <taxon>Legionellaceae</taxon>
        <taxon>Legionella</taxon>
    </lineage>
</organism>
<sequence>MIFIKNNDHLNDVVDPVIYKLAKEIIRLETKETAIDTHNKSLEQAEEEFESHPWARKPSGKPRAMSTSDINTLSHLKEAKDVLASIKETTVNDGNQKDITLSVLAAFETAYGQSQKAWFSKGPFSSVAITRPYQQAITNALEVLEIDKPRSQSTFSILKAVQAAIKSEESPAVTSGI</sequence>
<reference evidence="2 3" key="1">
    <citation type="submission" date="2015-11" db="EMBL/GenBank/DDBJ databases">
        <title>Genomic analysis of 38 Legionella species identifies large and diverse effector repertoires.</title>
        <authorList>
            <person name="Burstein D."/>
            <person name="Amaro F."/>
            <person name="Zusman T."/>
            <person name="Lifshitz Z."/>
            <person name="Cohen O."/>
            <person name="Gilbert J.A."/>
            <person name="Pupko T."/>
            <person name="Shuman H.A."/>
            <person name="Segal G."/>
        </authorList>
    </citation>
    <scope>NUCLEOTIDE SEQUENCE [LARGE SCALE GENOMIC DNA]</scope>
    <source>
        <strain evidence="2 3">Mt.St.Helens-9</strain>
    </source>
</reference>
<dbReference type="AlphaFoldDB" id="A0A0W0YWX9"/>
<name>A0A0W0YWX9_LEGSP</name>
<comment type="caution">
    <text evidence="2">The sequence shown here is derived from an EMBL/GenBank/DDBJ whole genome shotgun (WGS) entry which is preliminary data.</text>
</comment>
<evidence type="ECO:0000313" key="3">
    <source>
        <dbReference type="Proteomes" id="UP000054877"/>
    </source>
</evidence>
<dbReference type="EMBL" id="LNYX01000032">
    <property type="protein sequence ID" value="KTD61429.1"/>
    <property type="molecule type" value="Genomic_DNA"/>
</dbReference>
<protein>
    <submittedName>
        <fullName evidence="2">Uncharacterized protein</fullName>
    </submittedName>
</protein>
<dbReference type="Proteomes" id="UP000054877">
    <property type="component" value="Unassembled WGS sequence"/>
</dbReference>
<dbReference type="STRING" id="452.Lspi_2671"/>
<feature type="region of interest" description="Disordered" evidence="1">
    <location>
        <begin position="42"/>
        <end position="67"/>
    </location>
</feature>
<proteinExistence type="predicted"/>
<accession>A0A0W0YWX9</accession>
<evidence type="ECO:0000313" key="2">
    <source>
        <dbReference type="EMBL" id="KTD61429.1"/>
    </source>
</evidence>
<keyword evidence="3" id="KW-1185">Reference proteome</keyword>
<dbReference type="PATRIC" id="fig|452.5.peg.2955"/>
<gene>
    <name evidence="2" type="ORF">Lspi_2671</name>
</gene>
<dbReference type="RefSeq" id="WP_058484587.1">
    <property type="nucleotide sequence ID" value="NZ_CAAAII010000007.1"/>
</dbReference>